<feature type="signal peptide" evidence="2">
    <location>
        <begin position="1"/>
        <end position="16"/>
    </location>
</feature>
<keyword evidence="2" id="KW-0732">Signal</keyword>
<dbReference type="eggNOG" id="KOG4297">
    <property type="taxonomic scope" value="Eukaryota"/>
</dbReference>
<dbReference type="InterPro" id="IPR035914">
    <property type="entry name" value="Sperma_CUB_dom_sf"/>
</dbReference>
<dbReference type="PANTHER" id="PTHR22991">
    <property type="entry name" value="PROTEIN CBG13490"/>
    <property type="match status" value="1"/>
</dbReference>
<keyword evidence="5" id="KW-1185">Reference proteome</keyword>
<dbReference type="InterPro" id="IPR018378">
    <property type="entry name" value="C-type_lectin_CS"/>
</dbReference>
<dbReference type="SUPFAM" id="SSF49854">
    <property type="entry name" value="Spermadhesin, CUB domain"/>
    <property type="match status" value="1"/>
</dbReference>
<protein>
    <recommendedName>
        <fullName evidence="3">C-type lectin domain-containing protein</fullName>
    </recommendedName>
</protein>
<gene>
    <name evidence="4" type="ORF">CRE_09072</name>
</gene>
<dbReference type="InterPro" id="IPR016187">
    <property type="entry name" value="CTDL_fold"/>
</dbReference>
<reference evidence="4" key="1">
    <citation type="submission" date="2007-07" db="EMBL/GenBank/DDBJ databases">
        <title>PCAP assembly of the Caenorhabditis remanei genome.</title>
        <authorList>
            <consortium name="The Caenorhabditis remanei Sequencing Consortium"/>
            <person name="Wilson R.K."/>
        </authorList>
    </citation>
    <scope>NUCLEOTIDE SEQUENCE [LARGE SCALE GENOMIC DNA]</scope>
    <source>
        <strain evidence="4">PB4641</strain>
    </source>
</reference>
<dbReference type="Proteomes" id="UP000008281">
    <property type="component" value="Unassembled WGS sequence"/>
</dbReference>
<dbReference type="SMART" id="SM00034">
    <property type="entry name" value="CLECT"/>
    <property type="match status" value="2"/>
</dbReference>
<name>E3LJ62_CAERE</name>
<dbReference type="PROSITE" id="PS00615">
    <property type="entry name" value="C_TYPE_LECTIN_1"/>
    <property type="match status" value="1"/>
</dbReference>
<accession>E3LJ62</accession>
<dbReference type="AlphaFoldDB" id="E3LJ62"/>
<dbReference type="OrthoDB" id="5788982at2759"/>
<dbReference type="InterPro" id="IPR050976">
    <property type="entry name" value="Snaclec"/>
</dbReference>
<evidence type="ECO:0000256" key="1">
    <source>
        <dbReference type="ARBA" id="ARBA00023157"/>
    </source>
</evidence>
<dbReference type="PANTHER" id="PTHR22991:SF43">
    <property type="entry name" value="C-TYPE LECTIN-RELATED"/>
    <property type="match status" value="1"/>
</dbReference>
<evidence type="ECO:0000256" key="2">
    <source>
        <dbReference type="SAM" id="SignalP"/>
    </source>
</evidence>
<dbReference type="Pfam" id="PF00059">
    <property type="entry name" value="Lectin_C"/>
    <property type="match status" value="2"/>
</dbReference>
<dbReference type="PROSITE" id="PS50041">
    <property type="entry name" value="C_TYPE_LECTIN_2"/>
    <property type="match status" value="2"/>
</dbReference>
<dbReference type="OMA" id="CEVPRFV"/>
<dbReference type="InterPro" id="IPR016186">
    <property type="entry name" value="C-type_lectin-like/link_sf"/>
</dbReference>
<dbReference type="InParanoid" id="E3LJ62"/>
<dbReference type="HOGENOM" id="CLU_037161_0_0_1"/>
<keyword evidence="1" id="KW-1015">Disulfide bond</keyword>
<proteinExistence type="predicted"/>
<feature type="domain" description="C-type lectin" evidence="3">
    <location>
        <begin position="169"/>
        <end position="279"/>
    </location>
</feature>
<dbReference type="InterPro" id="IPR001304">
    <property type="entry name" value="C-type_lectin-like"/>
</dbReference>
<dbReference type="CDD" id="cd00037">
    <property type="entry name" value="CLECT"/>
    <property type="match status" value="2"/>
</dbReference>
<dbReference type="InterPro" id="IPR000859">
    <property type="entry name" value="CUB_dom"/>
</dbReference>
<evidence type="ECO:0000313" key="4">
    <source>
        <dbReference type="EMBL" id="EFO95040.1"/>
    </source>
</evidence>
<dbReference type="EMBL" id="DS268409">
    <property type="protein sequence ID" value="EFO95040.1"/>
    <property type="molecule type" value="Genomic_DNA"/>
</dbReference>
<dbReference type="Gene3D" id="3.10.100.10">
    <property type="entry name" value="Mannose-Binding Protein A, subunit A"/>
    <property type="match status" value="2"/>
</dbReference>
<feature type="chain" id="PRO_5003175021" description="C-type lectin domain-containing protein" evidence="2">
    <location>
        <begin position="17"/>
        <end position="383"/>
    </location>
</feature>
<dbReference type="SUPFAM" id="SSF56436">
    <property type="entry name" value="C-type lectin-like"/>
    <property type="match status" value="2"/>
</dbReference>
<organism evidence="5">
    <name type="scientific">Caenorhabditis remanei</name>
    <name type="common">Caenorhabditis vulgaris</name>
    <dbReference type="NCBI Taxonomy" id="31234"/>
    <lineage>
        <taxon>Eukaryota</taxon>
        <taxon>Metazoa</taxon>
        <taxon>Ecdysozoa</taxon>
        <taxon>Nematoda</taxon>
        <taxon>Chromadorea</taxon>
        <taxon>Rhabditida</taxon>
        <taxon>Rhabditina</taxon>
        <taxon>Rhabditomorpha</taxon>
        <taxon>Rhabditoidea</taxon>
        <taxon>Rhabditidae</taxon>
        <taxon>Peloderinae</taxon>
        <taxon>Caenorhabditis</taxon>
    </lineage>
</organism>
<feature type="domain" description="C-type lectin" evidence="3">
    <location>
        <begin position="28"/>
        <end position="140"/>
    </location>
</feature>
<evidence type="ECO:0000313" key="5">
    <source>
        <dbReference type="Proteomes" id="UP000008281"/>
    </source>
</evidence>
<dbReference type="SMART" id="SM00042">
    <property type="entry name" value="CUB"/>
    <property type="match status" value="1"/>
</dbReference>
<sequence>MKVIFLFLSFILSTLSQNLTCMYGYDLVMNKCLRYYGSDNQIHSEIYECRLFGGTLVTINNAIENRAVVQYASDQGQDRIWLGSYCFGNTSSSCYNDDYSDSSYSNFAPGNPLVNGSEGSCVSMITKGSHVGRWFSSNCNHNFYSFICQLPTTVDGSKYKSDGKWFENFNNSAYYVVEGSIDEAEIECQKNNGHVVSIHSKQENDFILNRMALVPENVRLGAKRVFNNSYAWADGTLWDFDFRDQLDDMPESLDCLEIFTVHQLWSRTDCDTTASNICKIPLPPIEDNSHCNTTLLMSPSTFTSYGYGMQGLQSPCTWKIVAPGPYQVNLQFLEMRNSSVTVLDASGKLIASVNSTVKVLAESNIVTVVHNGQGTFKASALAF</sequence>
<dbReference type="STRING" id="31234.E3LJ62"/>
<evidence type="ECO:0000259" key="3">
    <source>
        <dbReference type="PROSITE" id="PS50041"/>
    </source>
</evidence>